<organism evidence="2 3">
    <name type="scientific">Kistimonas scapharcae</name>
    <dbReference type="NCBI Taxonomy" id="1036133"/>
    <lineage>
        <taxon>Bacteria</taxon>
        <taxon>Pseudomonadati</taxon>
        <taxon>Pseudomonadota</taxon>
        <taxon>Gammaproteobacteria</taxon>
        <taxon>Oceanospirillales</taxon>
        <taxon>Endozoicomonadaceae</taxon>
        <taxon>Kistimonas</taxon>
    </lineage>
</organism>
<reference evidence="3" key="1">
    <citation type="journal article" date="2019" name="Int. J. Syst. Evol. Microbiol.">
        <title>The Global Catalogue of Microorganisms (GCM) 10K type strain sequencing project: providing services to taxonomists for standard genome sequencing and annotation.</title>
        <authorList>
            <consortium name="The Broad Institute Genomics Platform"/>
            <consortium name="The Broad Institute Genome Sequencing Center for Infectious Disease"/>
            <person name="Wu L."/>
            <person name="Ma J."/>
        </authorList>
    </citation>
    <scope>NUCLEOTIDE SEQUENCE [LARGE SCALE GENOMIC DNA]</scope>
    <source>
        <strain evidence="3">JCM 17805</strain>
    </source>
</reference>
<comment type="caution">
    <text evidence="2">The sequence shown here is derived from an EMBL/GenBank/DDBJ whole genome shotgun (WGS) entry which is preliminary data.</text>
</comment>
<accession>A0ABP8V4R6</accession>
<evidence type="ECO:0000313" key="2">
    <source>
        <dbReference type="EMBL" id="GAA4650271.1"/>
    </source>
</evidence>
<feature type="compositionally biased region" description="Polar residues" evidence="1">
    <location>
        <begin position="41"/>
        <end position="82"/>
    </location>
</feature>
<protein>
    <submittedName>
        <fullName evidence="2">Uncharacterized protein</fullName>
    </submittedName>
</protein>
<evidence type="ECO:0000256" key="1">
    <source>
        <dbReference type="SAM" id="MobiDB-lite"/>
    </source>
</evidence>
<proteinExistence type="predicted"/>
<sequence>MIKPAVSFSLCLLFASFDSLSELIEIDDTSLNQIEIAQFPSSASNTSDCSQGTLSSTDFSLSQDPWNQEMSIASSANTLDSVQPQPDLPQPAAAYENRPQYDLGPIKPISVEVMPGAIATPQLNQQIQIP</sequence>
<dbReference type="RefSeq" id="WP_345196399.1">
    <property type="nucleotide sequence ID" value="NZ_BAABFL010000381.1"/>
</dbReference>
<name>A0ABP8V4R6_9GAMM</name>
<gene>
    <name evidence="2" type="ORF">GCM10023116_25540</name>
</gene>
<dbReference type="EMBL" id="BAABFL010000381">
    <property type="protein sequence ID" value="GAA4650271.1"/>
    <property type="molecule type" value="Genomic_DNA"/>
</dbReference>
<keyword evidence="3" id="KW-1185">Reference proteome</keyword>
<dbReference type="Proteomes" id="UP001500604">
    <property type="component" value="Unassembled WGS sequence"/>
</dbReference>
<feature type="region of interest" description="Disordered" evidence="1">
    <location>
        <begin position="41"/>
        <end position="100"/>
    </location>
</feature>
<evidence type="ECO:0000313" key="3">
    <source>
        <dbReference type="Proteomes" id="UP001500604"/>
    </source>
</evidence>